<evidence type="ECO:0000256" key="6">
    <source>
        <dbReference type="ARBA" id="ARBA00022692"/>
    </source>
</evidence>
<keyword evidence="9 12" id="KW-0406">Ion transport</keyword>
<evidence type="ECO:0000256" key="4">
    <source>
        <dbReference type="ARBA" id="ARBA00022448"/>
    </source>
</evidence>
<keyword evidence="8 13" id="KW-1133">Transmembrane helix</keyword>
<dbReference type="GO" id="GO:0015078">
    <property type="term" value="F:proton transmembrane transporter activity"/>
    <property type="evidence" value="ECO:0007669"/>
    <property type="project" value="InterPro"/>
</dbReference>
<organism evidence="14">
    <name type="scientific">Appendiseta robiniae</name>
    <dbReference type="NCBI Taxonomy" id="527541"/>
    <lineage>
        <taxon>Eukaryota</taxon>
        <taxon>Metazoa</taxon>
        <taxon>Ecdysozoa</taxon>
        <taxon>Arthropoda</taxon>
        <taxon>Hexapoda</taxon>
        <taxon>Insecta</taxon>
        <taxon>Pterygota</taxon>
        <taxon>Neoptera</taxon>
        <taxon>Paraneoptera</taxon>
        <taxon>Hemiptera</taxon>
        <taxon>Sternorrhyncha</taxon>
        <taxon>Aphidomorpha</taxon>
        <taxon>Aphidoidea</taxon>
        <taxon>Aphididae</taxon>
        <taxon>Calaphidinae</taxon>
        <taxon>Appendiseta</taxon>
    </lineage>
</organism>
<dbReference type="EMBL" id="MH643884">
    <property type="protein sequence ID" value="QBO27202.1"/>
    <property type="molecule type" value="Genomic_DNA"/>
</dbReference>
<evidence type="ECO:0000256" key="1">
    <source>
        <dbReference type="ARBA" id="ARBA00004304"/>
    </source>
</evidence>
<comment type="subunit">
    <text evidence="3">F-type ATPases have 2 components, CF(1) - the catalytic core - and CF(0) - the membrane proton channel.</text>
</comment>
<gene>
    <name evidence="14" type="primary">atp8</name>
</gene>
<sequence length="52" mass="6446">MPQMAPINWLTLFIMFFSLFISTFNLIYFMFIKNKKIQNLKKYIILDYNKFI</sequence>
<keyword evidence="6 12" id="KW-0812">Transmembrane</keyword>
<keyword evidence="5 12" id="KW-0138">CF(0)</keyword>
<name>A0A482FEP3_9HEMI</name>
<proteinExistence type="inferred from homology"/>
<evidence type="ECO:0000256" key="8">
    <source>
        <dbReference type="ARBA" id="ARBA00022989"/>
    </source>
</evidence>
<keyword evidence="7 12" id="KW-0375">Hydrogen ion transport</keyword>
<dbReference type="AlphaFoldDB" id="A0A482FEP3"/>
<comment type="subcellular location">
    <subcellularLocation>
        <location evidence="1 12">Mitochondrion membrane</location>
        <topology evidence="1 12">Single-pass membrane protein</topology>
    </subcellularLocation>
</comment>
<keyword evidence="4 12" id="KW-0813">Transport</keyword>
<evidence type="ECO:0000313" key="14">
    <source>
        <dbReference type="EMBL" id="QBO27202.1"/>
    </source>
</evidence>
<geneLocation type="mitochondrion" evidence="14"/>
<comment type="similarity">
    <text evidence="2 12">Belongs to the ATPase protein 8 family.</text>
</comment>
<feature type="transmembrane region" description="Helical" evidence="13">
    <location>
        <begin position="12"/>
        <end position="32"/>
    </location>
</feature>
<evidence type="ECO:0000256" key="7">
    <source>
        <dbReference type="ARBA" id="ARBA00022781"/>
    </source>
</evidence>
<evidence type="ECO:0000256" key="11">
    <source>
        <dbReference type="ARBA" id="ARBA00023136"/>
    </source>
</evidence>
<evidence type="ECO:0000256" key="12">
    <source>
        <dbReference type="RuleBase" id="RU003661"/>
    </source>
</evidence>
<dbReference type="Pfam" id="PF00895">
    <property type="entry name" value="ATP-synt_8"/>
    <property type="match status" value="1"/>
</dbReference>
<evidence type="ECO:0000256" key="10">
    <source>
        <dbReference type="ARBA" id="ARBA00023128"/>
    </source>
</evidence>
<keyword evidence="11 13" id="KW-0472">Membrane</keyword>
<evidence type="ECO:0000256" key="2">
    <source>
        <dbReference type="ARBA" id="ARBA00008892"/>
    </source>
</evidence>
<evidence type="ECO:0000256" key="13">
    <source>
        <dbReference type="SAM" id="Phobius"/>
    </source>
</evidence>
<accession>A0A482FEP3</accession>
<keyword evidence="10 12" id="KW-0496">Mitochondrion</keyword>
<evidence type="ECO:0000256" key="3">
    <source>
        <dbReference type="ARBA" id="ARBA00011291"/>
    </source>
</evidence>
<dbReference type="GO" id="GO:0031966">
    <property type="term" value="C:mitochondrial membrane"/>
    <property type="evidence" value="ECO:0007669"/>
    <property type="project" value="UniProtKB-SubCell"/>
</dbReference>
<dbReference type="GO" id="GO:0045259">
    <property type="term" value="C:proton-transporting ATP synthase complex"/>
    <property type="evidence" value="ECO:0007669"/>
    <property type="project" value="UniProtKB-KW"/>
</dbReference>
<dbReference type="InterPro" id="IPR001421">
    <property type="entry name" value="ATP8_metazoa"/>
</dbReference>
<evidence type="ECO:0000256" key="5">
    <source>
        <dbReference type="ARBA" id="ARBA00022547"/>
    </source>
</evidence>
<evidence type="ECO:0000256" key="9">
    <source>
        <dbReference type="ARBA" id="ARBA00023065"/>
    </source>
</evidence>
<protein>
    <recommendedName>
        <fullName evidence="12">ATP synthase complex subunit 8</fullName>
    </recommendedName>
</protein>
<reference evidence="14" key="1">
    <citation type="submission" date="2018-07" db="EMBL/GenBank/DDBJ databases">
        <title>Appendiseta robiniae mitochondrion, complete genome.</title>
        <authorList>
            <person name="Voronova N."/>
            <person name="Shulinski R."/>
            <person name="Levykina S."/>
            <person name="Bandarenka Y."/>
            <person name="Zhorov D."/>
        </authorList>
    </citation>
    <scope>NUCLEOTIDE SEQUENCE</scope>
</reference>
<dbReference type="GO" id="GO:0015986">
    <property type="term" value="P:proton motive force-driven ATP synthesis"/>
    <property type="evidence" value="ECO:0007669"/>
    <property type="project" value="InterPro"/>
</dbReference>